<comment type="caution">
    <text evidence="2">The sequence shown here is derived from an EMBL/GenBank/DDBJ whole genome shotgun (WGS) entry which is preliminary data.</text>
</comment>
<protein>
    <submittedName>
        <fullName evidence="2">(diamondback moth) hypothetical protein</fullName>
    </submittedName>
</protein>
<evidence type="ECO:0000313" key="3">
    <source>
        <dbReference type="Proteomes" id="UP000653454"/>
    </source>
</evidence>
<dbReference type="EMBL" id="CAJHNJ030000021">
    <property type="protein sequence ID" value="CAG9118714.1"/>
    <property type="molecule type" value="Genomic_DNA"/>
</dbReference>
<reference evidence="2" key="1">
    <citation type="submission" date="2020-11" db="EMBL/GenBank/DDBJ databases">
        <authorList>
            <person name="Whiteford S."/>
        </authorList>
    </citation>
    <scope>NUCLEOTIDE SEQUENCE</scope>
</reference>
<name>A0A8S4ESD4_PLUXY</name>
<evidence type="ECO:0000256" key="1">
    <source>
        <dbReference type="SAM" id="MobiDB-lite"/>
    </source>
</evidence>
<feature type="compositionally biased region" description="Basic residues" evidence="1">
    <location>
        <begin position="40"/>
        <end position="51"/>
    </location>
</feature>
<feature type="compositionally biased region" description="Basic and acidic residues" evidence="1">
    <location>
        <begin position="83"/>
        <end position="112"/>
    </location>
</feature>
<feature type="region of interest" description="Disordered" evidence="1">
    <location>
        <begin position="6"/>
        <end position="125"/>
    </location>
</feature>
<dbReference type="Proteomes" id="UP000653454">
    <property type="component" value="Unassembled WGS sequence"/>
</dbReference>
<dbReference type="AlphaFoldDB" id="A0A8S4ESD4"/>
<feature type="compositionally biased region" description="Basic and acidic residues" evidence="1">
    <location>
        <begin position="58"/>
        <end position="73"/>
    </location>
</feature>
<evidence type="ECO:0000313" key="2">
    <source>
        <dbReference type="EMBL" id="CAG9118714.1"/>
    </source>
</evidence>
<accession>A0A8S4ESD4</accession>
<sequence>MAKFIKSFFNGQRRASKQDIDEDFTPPLDSRRKLSISRSGRMKQANKKRHSLSLELYGDNHQREKPAAKEYHVHGKSYTDNSNLEKQKTDPKTAKKEEPSDKGNSEQIKTPEEEIDSAFEILDKT</sequence>
<keyword evidence="3" id="KW-1185">Reference proteome</keyword>
<gene>
    <name evidence="2" type="ORF">PLXY2_LOCUS6538</name>
</gene>
<proteinExistence type="predicted"/>
<organism evidence="2 3">
    <name type="scientific">Plutella xylostella</name>
    <name type="common">Diamondback moth</name>
    <name type="synonym">Plutella maculipennis</name>
    <dbReference type="NCBI Taxonomy" id="51655"/>
    <lineage>
        <taxon>Eukaryota</taxon>
        <taxon>Metazoa</taxon>
        <taxon>Ecdysozoa</taxon>
        <taxon>Arthropoda</taxon>
        <taxon>Hexapoda</taxon>
        <taxon>Insecta</taxon>
        <taxon>Pterygota</taxon>
        <taxon>Neoptera</taxon>
        <taxon>Endopterygota</taxon>
        <taxon>Lepidoptera</taxon>
        <taxon>Glossata</taxon>
        <taxon>Ditrysia</taxon>
        <taxon>Yponomeutoidea</taxon>
        <taxon>Plutellidae</taxon>
        <taxon>Plutella</taxon>
    </lineage>
</organism>